<dbReference type="EMBL" id="PJEX01003710">
    <property type="protein sequence ID" value="TKW48124.1"/>
    <property type="molecule type" value="Genomic_DNA"/>
</dbReference>
<evidence type="ECO:0000256" key="1">
    <source>
        <dbReference type="SAM" id="MobiDB-lite"/>
    </source>
</evidence>
<feature type="compositionally biased region" description="Basic and acidic residues" evidence="1">
    <location>
        <begin position="1"/>
        <end position="19"/>
    </location>
</feature>
<comment type="caution">
    <text evidence="3">The sequence shown here is derived from an EMBL/GenBank/DDBJ whole genome shotgun (WGS) entry which is preliminary data.</text>
</comment>
<feature type="non-terminal residue" evidence="3">
    <location>
        <position position="1"/>
    </location>
</feature>
<protein>
    <submittedName>
        <fullName evidence="3">Uncharacterized protein</fullName>
    </submittedName>
</protein>
<evidence type="ECO:0000313" key="2">
    <source>
        <dbReference type="EMBL" id="TKW48122.1"/>
    </source>
</evidence>
<proteinExistence type="predicted"/>
<feature type="compositionally biased region" description="Gly residues" evidence="1">
    <location>
        <begin position="22"/>
        <end position="33"/>
    </location>
</feature>
<dbReference type="AlphaFoldDB" id="A0A4U6WZD4"/>
<keyword evidence="4" id="KW-1185">Reference proteome</keyword>
<sequence length="33" mass="3759">DDHRDEARQRGVSRREPRRPGRGAGHGQVQGHQ</sequence>
<evidence type="ECO:0000313" key="3">
    <source>
        <dbReference type="EMBL" id="TKW48124.1"/>
    </source>
</evidence>
<dbReference type="EMBL" id="PJEX01004219">
    <property type="protein sequence ID" value="TKW48122.1"/>
    <property type="molecule type" value="Genomic_DNA"/>
</dbReference>
<name>A0A4U6WZD4_9PEZI</name>
<accession>A0A4U6WZD4</accession>
<gene>
    <name evidence="3" type="ORF">CTA1_533</name>
    <name evidence="2" type="ORF">CTA1_8816</name>
</gene>
<feature type="region of interest" description="Disordered" evidence="1">
    <location>
        <begin position="1"/>
        <end position="33"/>
    </location>
</feature>
<organism evidence="3 4">
    <name type="scientific">Colletotrichum tanaceti</name>
    <dbReference type="NCBI Taxonomy" id="1306861"/>
    <lineage>
        <taxon>Eukaryota</taxon>
        <taxon>Fungi</taxon>
        <taxon>Dikarya</taxon>
        <taxon>Ascomycota</taxon>
        <taxon>Pezizomycotina</taxon>
        <taxon>Sordariomycetes</taxon>
        <taxon>Hypocreomycetidae</taxon>
        <taxon>Glomerellales</taxon>
        <taxon>Glomerellaceae</taxon>
        <taxon>Colletotrichum</taxon>
        <taxon>Colletotrichum destructivum species complex</taxon>
    </lineage>
</organism>
<feature type="non-terminal residue" evidence="3">
    <location>
        <position position="33"/>
    </location>
</feature>
<evidence type="ECO:0000313" key="4">
    <source>
        <dbReference type="Proteomes" id="UP000310108"/>
    </source>
</evidence>
<dbReference type="Proteomes" id="UP000310108">
    <property type="component" value="Unassembled WGS sequence"/>
</dbReference>
<reference evidence="3 4" key="1">
    <citation type="journal article" date="2019" name="PLoS ONE">
        <title>Comparative genome analysis indicates high evolutionary potential of pathogenicity genes in Colletotrichum tanaceti.</title>
        <authorList>
            <person name="Lelwala R.V."/>
            <person name="Korhonen P.K."/>
            <person name="Young N.D."/>
            <person name="Scott J.B."/>
            <person name="Ades P.A."/>
            <person name="Gasser R.B."/>
            <person name="Taylor P.W.J."/>
        </authorList>
    </citation>
    <scope>NUCLEOTIDE SEQUENCE [LARGE SCALE GENOMIC DNA]</scope>
    <source>
        <strain evidence="3">BRIP57314</strain>
    </source>
</reference>